<feature type="transmembrane region" description="Helical" evidence="2">
    <location>
        <begin position="71"/>
        <end position="91"/>
    </location>
</feature>
<feature type="compositionally biased region" description="Basic and acidic residues" evidence="1">
    <location>
        <begin position="232"/>
        <end position="246"/>
    </location>
</feature>
<sequence length="246" mass="26641">MARERSTSPQGSSPSTGTGTGKVKKTRWYHQVWQAFQITRQSDPAVTWIMLGVFLGIVAVGLLIGTLVDQLVYVLVLSIPFALLGALFVLTRRAEKAAYTRIEGQPGASLAALGTLRRGWTFTQEPVAVDPRTQDLVFRGVGRPGVVLVGEGPGHRVGKLLEAERKRTARVVSGAPIHLIQVGDGEGQVPLRQLPRAVTKLKPQLTKDEVAVVLRRVTSLGAARLPVPKGIDPTRARPDRKGMRGR</sequence>
<evidence type="ECO:0000256" key="2">
    <source>
        <dbReference type="SAM" id="Phobius"/>
    </source>
</evidence>
<dbReference type="Pfam" id="PF13829">
    <property type="entry name" value="DUF4191"/>
    <property type="match status" value="1"/>
</dbReference>
<reference evidence="3 4" key="1">
    <citation type="submission" date="2020-08" db="EMBL/GenBank/DDBJ databases">
        <title>A Genomic Blueprint of the Chicken Gut Microbiome.</title>
        <authorList>
            <person name="Gilroy R."/>
            <person name="Ravi A."/>
            <person name="Getino M."/>
            <person name="Pursley I."/>
            <person name="Horton D.L."/>
            <person name="Alikhan N.-F."/>
            <person name="Baker D."/>
            <person name="Gharbi K."/>
            <person name="Hall N."/>
            <person name="Watson M."/>
            <person name="Adriaenssens E.M."/>
            <person name="Foster-Nyarko E."/>
            <person name="Jarju S."/>
            <person name="Secka A."/>
            <person name="Antonio M."/>
            <person name="Oren A."/>
            <person name="Chaudhuri R."/>
            <person name="La Ragione R.M."/>
            <person name="Hildebrand F."/>
            <person name="Pallen M.J."/>
        </authorList>
    </citation>
    <scope>NUCLEOTIDE SEQUENCE [LARGE SCALE GENOMIC DNA]</scope>
    <source>
        <strain evidence="3 4">Sa3CUA2</strain>
    </source>
</reference>
<dbReference type="Proteomes" id="UP000604241">
    <property type="component" value="Unassembled WGS sequence"/>
</dbReference>
<evidence type="ECO:0000313" key="3">
    <source>
        <dbReference type="EMBL" id="MBD7918230.1"/>
    </source>
</evidence>
<protein>
    <submittedName>
        <fullName evidence="3">DUF4191 domain-containing protein</fullName>
    </submittedName>
</protein>
<dbReference type="EMBL" id="JACSQV010000005">
    <property type="protein sequence ID" value="MBD7918230.1"/>
    <property type="molecule type" value="Genomic_DNA"/>
</dbReference>
<name>A0ABR8QCS6_9CELL</name>
<keyword evidence="4" id="KW-1185">Reference proteome</keyword>
<keyword evidence="2" id="KW-0812">Transmembrane</keyword>
<proteinExistence type="predicted"/>
<dbReference type="InterPro" id="IPR025445">
    <property type="entry name" value="DUF4191"/>
</dbReference>
<organism evidence="3 4">
    <name type="scientific">Cellulomonas avistercoris</name>
    <dbReference type="NCBI Taxonomy" id="2762242"/>
    <lineage>
        <taxon>Bacteria</taxon>
        <taxon>Bacillati</taxon>
        <taxon>Actinomycetota</taxon>
        <taxon>Actinomycetes</taxon>
        <taxon>Micrococcales</taxon>
        <taxon>Cellulomonadaceae</taxon>
        <taxon>Cellulomonas</taxon>
    </lineage>
</organism>
<feature type="compositionally biased region" description="Low complexity" evidence="1">
    <location>
        <begin position="7"/>
        <end position="17"/>
    </location>
</feature>
<feature type="region of interest" description="Disordered" evidence="1">
    <location>
        <begin position="225"/>
        <end position="246"/>
    </location>
</feature>
<comment type="caution">
    <text evidence="3">The sequence shown here is derived from an EMBL/GenBank/DDBJ whole genome shotgun (WGS) entry which is preliminary data.</text>
</comment>
<accession>A0ABR8QCS6</accession>
<evidence type="ECO:0000313" key="4">
    <source>
        <dbReference type="Proteomes" id="UP000604241"/>
    </source>
</evidence>
<evidence type="ECO:0000256" key="1">
    <source>
        <dbReference type="SAM" id="MobiDB-lite"/>
    </source>
</evidence>
<gene>
    <name evidence="3" type="ORF">H9657_08065</name>
</gene>
<keyword evidence="2" id="KW-0472">Membrane</keyword>
<keyword evidence="2" id="KW-1133">Transmembrane helix</keyword>
<feature type="region of interest" description="Disordered" evidence="1">
    <location>
        <begin position="1"/>
        <end position="23"/>
    </location>
</feature>
<dbReference type="RefSeq" id="WP_191782153.1">
    <property type="nucleotide sequence ID" value="NZ_JACSQV010000005.1"/>
</dbReference>
<feature type="transmembrane region" description="Helical" evidence="2">
    <location>
        <begin position="45"/>
        <end position="65"/>
    </location>
</feature>